<evidence type="ECO:0000313" key="1">
    <source>
        <dbReference type="EMBL" id="MBA4542017.1"/>
    </source>
</evidence>
<evidence type="ECO:0000313" key="2">
    <source>
        <dbReference type="Proteomes" id="UP000530514"/>
    </source>
</evidence>
<keyword evidence="2" id="KW-1185">Reference proteome</keyword>
<dbReference type="RefSeq" id="WP_033099424.1">
    <property type="nucleotide sequence ID" value="NZ_JACEIP010000004.1"/>
</dbReference>
<comment type="caution">
    <text evidence="1">The sequence shown here is derived from an EMBL/GenBank/DDBJ whole genome shotgun (WGS) entry which is preliminary data.</text>
</comment>
<dbReference type="Proteomes" id="UP000530514">
    <property type="component" value="Unassembled WGS sequence"/>
</dbReference>
<proteinExistence type="predicted"/>
<accession>A0A7W1X8M7</accession>
<gene>
    <name evidence="1" type="ORF">H1164_03760</name>
</gene>
<protein>
    <submittedName>
        <fullName evidence="1">Uncharacterized protein</fullName>
    </submittedName>
</protein>
<reference evidence="1 2" key="1">
    <citation type="submission" date="2020-07" db="EMBL/GenBank/DDBJ databases">
        <authorList>
            <person name="Feng H."/>
        </authorList>
    </citation>
    <scope>NUCLEOTIDE SEQUENCE [LARGE SCALE GENOMIC DNA]</scope>
    <source>
        <strain evidence="2">s-11</strain>
    </source>
</reference>
<dbReference type="AlphaFoldDB" id="A0A7W1X8M7"/>
<organism evidence="1 2">
    <name type="scientific">Thermoactinomyces daqus</name>
    <dbReference type="NCBI Taxonomy" id="1329516"/>
    <lineage>
        <taxon>Bacteria</taxon>
        <taxon>Bacillati</taxon>
        <taxon>Bacillota</taxon>
        <taxon>Bacilli</taxon>
        <taxon>Bacillales</taxon>
        <taxon>Thermoactinomycetaceae</taxon>
        <taxon>Thermoactinomyces</taxon>
    </lineage>
</organism>
<name>A0A7W1X8M7_9BACL</name>
<sequence length="60" mass="7221">MKISGDNLKLVHDALNEYVHVLAQKYRDEFCKVREDRERSTVYLDILDAKMIKARVRRRD</sequence>
<dbReference type="EMBL" id="JACEIP010000004">
    <property type="protein sequence ID" value="MBA4542017.1"/>
    <property type="molecule type" value="Genomic_DNA"/>
</dbReference>